<keyword evidence="6 7" id="KW-0472">Membrane</keyword>
<feature type="transmembrane region" description="Helical" evidence="7">
    <location>
        <begin position="190"/>
        <end position="213"/>
    </location>
</feature>
<evidence type="ECO:0000259" key="8">
    <source>
        <dbReference type="Pfam" id="PF04116"/>
    </source>
</evidence>
<dbReference type="GO" id="GO:0012505">
    <property type="term" value="C:endomembrane system"/>
    <property type="evidence" value="ECO:0007669"/>
    <property type="project" value="UniProtKB-SubCell"/>
</dbReference>
<comment type="subcellular location">
    <subcellularLocation>
        <location evidence="1">Endomembrane system</location>
        <topology evidence="1">Multi-pass membrane protein</topology>
    </subcellularLocation>
</comment>
<sequence>MISAFVDGFVELQGWLLDRVVQPPLLAMGMGSHLEMAFDGVEFFLCGVLQLAAAYLLLRPLEALRPIEVWTDRQAVRVDVLYSFLDRLGVIPLLMFALLAPLFVLVDGWLRFEGIIPPQLEDLVPALETRPLASFLAYLILIDFAEYWRHRLSHTLRWWWALHAIHHSQRQMTLWTDSRNHLLDDLSSGFWFALMALLIGVPPGQFVGILIAVRTVENLSHVNARLSFGRLGERLLVSPRYHRWHHALELPTGRQYRFGCNFAVLFPVWDQIFGTQYLAQEMPATGLSHGPLPESAAQSGFWRQQWEGIQALLATFRPDPHRR</sequence>
<dbReference type="HOGENOM" id="CLU_857763_0_0_4"/>
<feature type="domain" description="Fatty acid hydroxylase" evidence="8">
    <location>
        <begin position="135"/>
        <end position="275"/>
    </location>
</feature>
<dbReference type="GO" id="GO:0005506">
    <property type="term" value="F:iron ion binding"/>
    <property type="evidence" value="ECO:0007669"/>
    <property type="project" value="InterPro"/>
</dbReference>
<reference evidence="9" key="2">
    <citation type="submission" date="2009-09" db="EMBL/GenBank/DDBJ databases">
        <title>Complete sequence of chromosome of Candidatus Accumulibacter phosphatis clade IIA str. UW-1.</title>
        <authorList>
            <consortium name="US DOE Joint Genome Institute"/>
            <person name="Martin H.G."/>
            <person name="Ivanova N."/>
            <person name="Kunin V."/>
            <person name="Warnecke F."/>
            <person name="Barry K."/>
            <person name="He S."/>
            <person name="Salamov A."/>
            <person name="Szeto E."/>
            <person name="Dalin E."/>
            <person name="Pangilinan J.L."/>
            <person name="Lapidus A."/>
            <person name="Lowry S."/>
            <person name="Kyrpides N.C."/>
            <person name="McMahon K.D."/>
            <person name="Hugenholtz P."/>
        </authorList>
    </citation>
    <scope>NUCLEOTIDE SEQUENCE [LARGE SCALE GENOMIC DNA]</scope>
    <source>
        <strain evidence="9">UW-1</strain>
    </source>
</reference>
<feature type="transmembrane region" description="Helical" evidence="7">
    <location>
        <begin position="90"/>
        <end position="110"/>
    </location>
</feature>
<keyword evidence="2 7" id="KW-0812">Transmembrane</keyword>
<dbReference type="InterPro" id="IPR051689">
    <property type="entry name" value="Sterol_desaturase/TMEM195"/>
</dbReference>
<dbReference type="InterPro" id="IPR006694">
    <property type="entry name" value="Fatty_acid_hydroxylase"/>
</dbReference>
<dbReference type="OrthoDB" id="9770329at2"/>
<dbReference type="eggNOG" id="COG3000">
    <property type="taxonomic scope" value="Bacteria"/>
</dbReference>
<dbReference type="AlphaFoldDB" id="C7RKP2"/>
<dbReference type="GO" id="GO:0008610">
    <property type="term" value="P:lipid biosynthetic process"/>
    <property type="evidence" value="ECO:0007669"/>
    <property type="project" value="InterPro"/>
</dbReference>
<evidence type="ECO:0000256" key="5">
    <source>
        <dbReference type="ARBA" id="ARBA00023098"/>
    </source>
</evidence>
<evidence type="ECO:0000256" key="2">
    <source>
        <dbReference type="ARBA" id="ARBA00022692"/>
    </source>
</evidence>
<dbReference type="EMBL" id="CP001715">
    <property type="protein sequence ID" value="ACV36962.1"/>
    <property type="molecule type" value="Genomic_DNA"/>
</dbReference>
<evidence type="ECO:0000313" key="9">
    <source>
        <dbReference type="EMBL" id="ACV36962.1"/>
    </source>
</evidence>
<dbReference type="PANTHER" id="PTHR21624">
    <property type="entry name" value="STEROL DESATURASE-RELATED PROTEIN"/>
    <property type="match status" value="1"/>
</dbReference>
<feature type="transmembrane region" description="Helical" evidence="7">
    <location>
        <begin position="36"/>
        <end position="58"/>
    </location>
</feature>
<dbReference type="GO" id="GO:0050479">
    <property type="term" value="F:glyceryl-ether monooxygenase activity"/>
    <property type="evidence" value="ECO:0007669"/>
    <property type="project" value="TreeGrafter"/>
</dbReference>
<accession>C7RKP2</accession>
<protein>
    <submittedName>
        <fullName evidence="9">Fatty acid hydroxylase</fullName>
    </submittedName>
</protein>
<evidence type="ECO:0000256" key="6">
    <source>
        <dbReference type="ARBA" id="ARBA00023136"/>
    </source>
</evidence>
<dbReference type="PANTHER" id="PTHR21624:SF1">
    <property type="entry name" value="ALKYLGLYCEROL MONOOXYGENASE"/>
    <property type="match status" value="1"/>
</dbReference>
<keyword evidence="4" id="KW-0560">Oxidoreductase</keyword>
<reference evidence="9" key="1">
    <citation type="submission" date="2009-08" db="EMBL/GenBank/DDBJ databases">
        <authorList>
            <consortium name="US DOE Joint Genome Institute"/>
            <person name="Lucas S."/>
            <person name="Copeland A."/>
            <person name="Lapidus A."/>
            <person name="Glavina del Rio T."/>
            <person name="Dalin E."/>
            <person name="Tice H."/>
            <person name="Bruce D."/>
            <person name="Barry K."/>
            <person name="Pitluck S."/>
            <person name="Lowry S."/>
            <person name="Larimer F."/>
            <person name="Land M."/>
            <person name="Hauser L."/>
            <person name="Kyrpides N."/>
            <person name="Ivanova N."/>
            <person name="McMahon K.D."/>
            <person name="Hugenholtz P."/>
        </authorList>
    </citation>
    <scope>NUCLEOTIDE SEQUENCE</scope>
    <source>
        <strain evidence="9">UW-1</strain>
    </source>
</reference>
<evidence type="ECO:0000256" key="1">
    <source>
        <dbReference type="ARBA" id="ARBA00004127"/>
    </source>
</evidence>
<dbReference type="GO" id="GO:0016020">
    <property type="term" value="C:membrane"/>
    <property type="evidence" value="ECO:0007669"/>
    <property type="project" value="GOC"/>
</dbReference>
<keyword evidence="5" id="KW-0443">Lipid metabolism</keyword>
<dbReference type="STRING" id="522306.CAP2UW1_3710"/>
<evidence type="ECO:0000256" key="4">
    <source>
        <dbReference type="ARBA" id="ARBA00023002"/>
    </source>
</evidence>
<dbReference type="KEGG" id="app:CAP2UW1_3710"/>
<gene>
    <name evidence="9" type="ordered locus">CAP2UW1_3710</name>
</gene>
<proteinExistence type="predicted"/>
<evidence type="ECO:0000256" key="3">
    <source>
        <dbReference type="ARBA" id="ARBA00022989"/>
    </source>
</evidence>
<keyword evidence="3 7" id="KW-1133">Transmembrane helix</keyword>
<name>C7RKP2_ACCRE</name>
<dbReference type="GO" id="GO:0006643">
    <property type="term" value="P:membrane lipid metabolic process"/>
    <property type="evidence" value="ECO:0007669"/>
    <property type="project" value="TreeGrafter"/>
</dbReference>
<evidence type="ECO:0000256" key="7">
    <source>
        <dbReference type="SAM" id="Phobius"/>
    </source>
</evidence>
<dbReference type="Pfam" id="PF04116">
    <property type="entry name" value="FA_hydroxylase"/>
    <property type="match status" value="1"/>
</dbReference>
<organism evidence="9">
    <name type="scientific">Accumulibacter regalis</name>
    <dbReference type="NCBI Taxonomy" id="522306"/>
    <lineage>
        <taxon>Bacteria</taxon>
        <taxon>Pseudomonadati</taxon>
        <taxon>Pseudomonadota</taxon>
        <taxon>Betaproteobacteria</taxon>
        <taxon>Candidatus Accumulibacter</taxon>
    </lineage>
</organism>